<dbReference type="GO" id="GO:0042597">
    <property type="term" value="C:periplasmic space"/>
    <property type="evidence" value="ECO:0007669"/>
    <property type="project" value="UniProtKB-SubCell"/>
</dbReference>
<evidence type="ECO:0000256" key="2">
    <source>
        <dbReference type="ARBA" id="ARBA00010742"/>
    </source>
</evidence>
<reference evidence="10 12" key="1">
    <citation type="journal article" date="2018" name="Front. Microbiol.">
        <title>Genome-Based Analysis Reveals the Taxonomy and Diversity of the Family Idiomarinaceae.</title>
        <authorList>
            <person name="Liu Y."/>
            <person name="Lai Q."/>
            <person name="Shao Z."/>
        </authorList>
    </citation>
    <scope>NUCLEOTIDE SEQUENCE [LARGE SCALE GENOMIC DNA]</scope>
    <source>
        <strain evidence="10 12">CF12-14</strain>
    </source>
</reference>
<name>A0A327X382_9GAMM</name>
<evidence type="ECO:0000313" key="10">
    <source>
        <dbReference type="EMBL" id="RUO28254.1"/>
    </source>
</evidence>
<dbReference type="InterPro" id="IPR001638">
    <property type="entry name" value="Solute-binding_3/MltF_N"/>
</dbReference>
<evidence type="ECO:0000256" key="7">
    <source>
        <dbReference type="SAM" id="SignalP"/>
    </source>
</evidence>
<dbReference type="Proteomes" id="UP000287865">
    <property type="component" value="Unassembled WGS sequence"/>
</dbReference>
<evidence type="ECO:0000256" key="5">
    <source>
        <dbReference type="ARBA" id="ARBA00055538"/>
    </source>
</evidence>
<dbReference type="InterPro" id="IPR010067">
    <property type="entry name" value="ABC_SsuA_sub-bd"/>
</dbReference>
<comment type="function">
    <text evidence="5">Part of a binding-protein-dependent transport system for aliphatic sulfonates. Putative binding protein.</text>
</comment>
<evidence type="ECO:0000256" key="6">
    <source>
        <dbReference type="ARBA" id="ARBA00070228"/>
    </source>
</evidence>
<evidence type="ECO:0000256" key="4">
    <source>
        <dbReference type="ARBA" id="ARBA00022729"/>
    </source>
</evidence>
<reference evidence="9 11" key="2">
    <citation type="submission" date="2018-06" db="EMBL/GenBank/DDBJ databases">
        <title>Genomic Encyclopedia of Type Strains, Phase III (KMG-III): the genomes of soil and plant-associated and newly described type strains.</title>
        <authorList>
            <person name="Whitman W."/>
        </authorList>
    </citation>
    <scope>NUCLEOTIDE SEQUENCE [LARGE SCALE GENOMIC DNA]</scope>
    <source>
        <strain evidence="9 11">CGMCC 1.15366</strain>
    </source>
</reference>
<evidence type="ECO:0000313" key="9">
    <source>
        <dbReference type="EMBL" id="RAK01407.1"/>
    </source>
</evidence>
<gene>
    <name evidence="9" type="ORF">B0I24_10130</name>
    <name evidence="10" type="ORF">CWE07_00135</name>
</gene>
<evidence type="ECO:0000313" key="12">
    <source>
        <dbReference type="Proteomes" id="UP000287865"/>
    </source>
</evidence>
<dbReference type="FunFam" id="3.40.190.10:FF:000050">
    <property type="entry name" value="Sulfonate ABC transporter substrate-binding protein"/>
    <property type="match status" value="1"/>
</dbReference>
<sequence>MIGSACRLWLFTAVLSVFSFAVDAAPQRVSLDYAYYNPLSLLLKEQGWLEEALADKGVEVRWVHTQGSNRALEFLRAGAIDFGSTAGSAALVGRANGLPIEAIYQYSQPEWTALVTTQDSTIRSVADLRGKRVAVTRGTDPHIFLLRALADAGLTERDIQTVLLQHADGYNALLRGQVDAWAGLDPHMARAELEADAVLFHRQPQLNTYGLLNVREAFAQQHPEIVRTVIAAYERARHYALDNPEALQQVLVEAARISPDVAKLQLERTDISQSDVHNTHRQLLRDTGEVLQSIGILRPRVDLESTITGLVPRDTQHAEGAQ</sequence>
<dbReference type="Gene3D" id="3.40.190.10">
    <property type="entry name" value="Periplasmic binding protein-like II"/>
    <property type="match status" value="2"/>
</dbReference>
<protein>
    <recommendedName>
        <fullName evidence="6">Putative aliphatic sulfonates-binding protein</fullName>
    </recommendedName>
</protein>
<comment type="similarity">
    <text evidence="2">Belongs to the bacterial solute-binding protein SsuA/TauA family.</text>
</comment>
<dbReference type="SMART" id="SM00062">
    <property type="entry name" value="PBPb"/>
    <property type="match status" value="1"/>
</dbReference>
<accession>A0A327X382</accession>
<keyword evidence="4 7" id="KW-0732">Signal</keyword>
<organism evidence="9 11">
    <name type="scientific">Aliidiomarina maris</name>
    <dbReference type="NCBI Taxonomy" id="531312"/>
    <lineage>
        <taxon>Bacteria</taxon>
        <taxon>Pseudomonadati</taxon>
        <taxon>Pseudomonadota</taxon>
        <taxon>Gammaproteobacteria</taxon>
        <taxon>Alteromonadales</taxon>
        <taxon>Idiomarinaceae</taxon>
        <taxon>Aliidiomarina</taxon>
    </lineage>
</organism>
<dbReference type="EMBL" id="QLMD01000001">
    <property type="protein sequence ID" value="RAK01407.1"/>
    <property type="molecule type" value="Genomic_DNA"/>
</dbReference>
<evidence type="ECO:0000256" key="1">
    <source>
        <dbReference type="ARBA" id="ARBA00004418"/>
    </source>
</evidence>
<keyword evidence="12" id="KW-1185">Reference proteome</keyword>
<keyword evidence="3" id="KW-0813">Transport</keyword>
<feature type="domain" description="Solute-binding protein family 3/N-terminal" evidence="8">
    <location>
        <begin position="26"/>
        <end position="244"/>
    </location>
</feature>
<feature type="signal peptide" evidence="7">
    <location>
        <begin position="1"/>
        <end position="24"/>
    </location>
</feature>
<evidence type="ECO:0000256" key="3">
    <source>
        <dbReference type="ARBA" id="ARBA00022448"/>
    </source>
</evidence>
<dbReference type="EMBL" id="PIPK01000001">
    <property type="protein sequence ID" value="RUO28254.1"/>
    <property type="molecule type" value="Genomic_DNA"/>
</dbReference>
<dbReference type="GO" id="GO:0016020">
    <property type="term" value="C:membrane"/>
    <property type="evidence" value="ECO:0007669"/>
    <property type="project" value="InterPro"/>
</dbReference>
<dbReference type="NCBIfam" id="TIGR01728">
    <property type="entry name" value="SsuA_fam"/>
    <property type="match status" value="1"/>
</dbReference>
<dbReference type="Proteomes" id="UP000249203">
    <property type="component" value="Unassembled WGS sequence"/>
</dbReference>
<dbReference type="OrthoDB" id="225238at2"/>
<dbReference type="PANTHER" id="PTHR30024:SF21">
    <property type="entry name" value="ABC TRANSPORTER SUBSTRATE-BINDING PROTEIN"/>
    <property type="match status" value="1"/>
</dbReference>
<proteinExistence type="inferred from homology"/>
<evidence type="ECO:0000259" key="8">
    <source>
        <dbReference type="SMART" id="SM00062"/>
    </source>
</evidence>
<comment type="subcellular location">
    <subcellularLocation>
        <location evidence="1">Periplasm</location>
    </subcellularLocation>
</comment>
<dbReference type="PANTHER" id="PTHR30024">
    <property type="entry name" value="ALIPHATIC SULFONATES-BINDING PROTEIN-RELATED"/>
    <property type="match status" value="1"/>
</dbReference>
<evidence type="ECO:0000313" key="11">
    <source>
        <dbReference type="Proteomes" id="UP000249203"/>
    </source>
</evidence>
<comment type="caution">
    <text evidence="9">The sequence shown here is derived from an EMBL/GenBank/DDBJ whole genome shotgun (WGS) entry which is preliminary data.</text>
</comment>
<dbReference type="GO" id="GO:0042626">
    <property type="term" value="F:ATPase-coupled transmembrane transporter activity"/>
    <property type="evidence" value="ECO:0007669"/>
    <property type="project" value="InterPro"/>
</dbReference>
<dbReference type="SUPFAM" id="SSF53850">
    <property type="entry name" value="Periplasmic binding protein-like II"/>
    <property type="match status" value="1"/>
</dbReference>
<dbReference type="Pfam" id="PF09084">
    <property type="entry name" value="NMT1"/>
    <property type="match status" value="1"/>
</dbReference>
<dbReference type="AlphaFoldDB" id="A0A327X382"/>
<dbReference type="InterPro" id="IPR015168">
    <property type="entry name" value="SsuA/THI5"/>
</dbReference>
<dbReference type="RefSeq" id="WP_111567910.1">
    <property type="nucleotide sequence ID" value="NZ_PIPK01000001.1"/>
</dbReference>
<feature type="chain" id="PRO_5016263385" description="Putative aliphatic sulfonates-binding protein" evidence="7">
    <location>
        <begin position="25"/>
        <end position="322"/>
    </location>
</feature>